<reference evidence="1" key="1">
    <citation type="submission" date="2016-12" db="EMBL/GenBank/DDBJ databases">
        <title>Frequent emergence of pathogenic lineages of Klebsiella pneumoniae via mobilisation of yersiniabactin and colibactin.</title>
        <authorList>
            <person name="Lam M.M.C."/>
            <person name="Wick R.R."/>
            <person name="Wyres K.L."/>
            <person name="Gorrie C."/>
            <person name="Judd L."/>
            <person name="Jenney A."/>
            <person name="Holt K.E."/>
        </authorList>
    </citation>
    <scope>NUCLEOTIDE SEQUENCE</scope>
    <source>
        <strain evidence="1">16852116</strain>
    </source>
</reference>
<name>A0A2L1KSS6_KLEPN</name>
<accession>A0A2L1KSS6</accession>
<evidence type="ECO:0000313" key="1">
    <source>
        <dbReference type="EMBL" id="AVE25544.1"/>
    </source>
</evidence>
<organism evidence="1">
    <name type="scientific">Klebsiella pneumoniae</name>
    <dbReference type="NCBI Taxonomy" id="573"/>
    <lineage>
        <taxon>Bacteria</taxon>
        <taxon>Pseudomonadati</taxon>
        <taxon>Pseudomonadota</taxon>
        <taxon>Gammaproteobacteria</taxon>
        <taxon>Enterobacterales</taxon>
        <taxon>Enterobacteriaceae</taxon>
        <taxon>Klebsiella/Raoultella group</taxon>
        <taxon>Klebsiella</taxon>
        <taxon>Klebsiella pneumoniae complex</taxon>
    </lineage>
</organism>
<sequence>MSIESISNQQITMVASGMRTDKNKTKHLDSVPGKTSNKTDEKHALGSFLTQLRVERGHLKVSTFLEGIDIPFSANYYRDIEAGRKYLSIDSAVELHNSLGIETSSKSSFDYFWHYFKDLLPSDMHEMLFGKGIETRDLSSRLELRDHDSKILRRALSLSRYEREFIISDEIIRGFKNNFDLWPLMTYLYMVDTASVAEIKQVCHQLDIAFDSRVVEFLSLVAKERNHEEAPFIRLAPTLRMPRTPESINLKDKFMCYETEKSLSKPEKSEYFDIDGTFKFSAMVTLKSPEIEQIQDRLVDLFSAIEVHTKSGRQLEDENAHPYFLELIISGRPEYDGRTARKPSGFKKPE</sequence>
<gene>
    <name evidence="1" type="ORF">ICEKp14_0019</name>
</gene>
<protein>
    <submittedName>
        <fullName evidence="1">Uncharacterized protein</fullName>
    </submittedName>
</protein>
<proteinExistence type="predicted"/>
<dbReference type="AlphaFoldDB" id="A0A2L1KSS6"/>
<dbReference type="EMBL" id="KY454638">
    <property type="protein sequence ID" value="AVE25544.1"/>
    <property type="molecule type" value="Genomic_DNA"/>
</dbReference>